<organism evidence="1 2">
    <name type="scientific">Paraburkholderia caribensis MBA4</name>
    <dbReference type="NCBI Taxonomy" id="1323664"/>
    <lineage>
        <taxon>Bacteria</taxon>
        <taxon>Pseudomonadati</taxon>
        <taxon>Pseudomonadota</taxon>
        <taxon>Betaproteobacteria</taxon>
        <taxon>Burkholderiales</taxon>
        <taxon>Burkholderiaceae</taxon>
        <taxon>Paraburkholderia</taxon>
    </lineage>
</organism>
<evidence type="ECO:0000313" key="2">
    <source>
        <dbReference type="Proteomes" id="UP000019146"/>
    </source>
</evidence>
<evidence type="ECO:0000313" key="1">
    <source>
        <dbReference type="EMBL" id="ALL67858.1"/>
    </source>
</evidence>
<dbReference type="Proteomes" id="UP000019146">
    <property type="component" value="Chromosome 2"/>
</dbReference>
<dbReference type="AlphaFoldDB" id="A0A0P0RGL3"/>
<proteinExistence type="predicted"/>
<dbReference type="EMBL" id="CP012747">
    <property type="protein sequence ID" value="ALL67858.1"/>
    <property type="molecule type" value="Genomic_DNA"/>
</dbReference>
<gene>
    <name evidence="1" type="ORF">K788_00005510</name>
</gene>
<reference evidence="1 2" key="1">
    <citation type="journal article" date="2014" name="Genome Announc.">
        <title>Draft Genome Sequence of the Haloacid-Degrading Burkholderia caribensis Strain MBA4.</title>
        <authorList>
            <person name="Pan Y."/>
            <person name="Kong K.F."/>
            <person name="Tsang J.S."/>
        </authorList>
    </citation>
    <scope>NUCLEOTIDE SEQUENCE [LARGE SCALE GENOMIC DNA]</scope>
    <source>
        <strain evidence="1 2">MBA4</strain>
    </source>
</reference>
<sequence length="41" mass="4552">MQQETGKELLLFEFAILAATVVACFTHEGVSDDTVALRRLQ</sequence>
<accession>A0A0P0RGL3</accession>
<dbReference type="PROSITE" id="PS51257">
    <property type="entry name" value="PROKAR_LIPOPROTEIN"/>
    <property type="match status" value="1"/>
</dbReference>
<dbReference type="KEGG" id="bcai:K788_00005510"/>
<protein>
    <submittedName>
        <fullName evidence="1">Uncharacterized protein</fullName>
    </submittedName>
</protein>
<name>A0A0P0RGL3_9BURK</name>